<evidence type="ECO:0000259" key="1">
    <source>
        <dbReference type="Pfam" id="PF14491"/>
    </source>
</evidence>
<protein>
    <recommendedName>
        <fullName evidence="1">DUF4435 domain-containing protein</fullName>
    </recommendedName>
</protein>
<reference evidence="2" key="1">
    <citation type="submission" date="2021-10" db="EMBL/GenBank/DDBJ databases">
        <title>Collection of gut derived symbiotic bacterial strains cultured from healthy donors.</title>
        <authorList>
            <person name="Lin H."/>
            <person name="Littmann E."/>
            <person name="Claire K."/>
            <person name="Pamer E."/>
        </authorList>
    </citation>
    <scope>NUCLEOTIDE SEQUENCE</scope>
    <source>
        <strain evidence="2">MSK.23.4</strain>
    </source>
</reference>
<dbReference type="Proteomes" id="UP001297422">
    <property type="component" value="Unassembled WGS sequence"/>
</dbReference>
<proteinExistence type="predicted"/>
<dbReference type="InterPro" id="IPR029492">
    <property type="entry name" value="DUF4435"/>
</dbReference>
<gene>
    <name evidence="2" type="ORF">LIQ10_07985</name>
</gene>
<dbReference type="AlphaFoldDB" id="A0AAJ1AXR1"/>
<organism evidence="2 3">
    <name type="scientific">Mediterraneibacter gnavus</name>
    <name type="common">Ruminococcus gnavus</name>
    <dbReference type="NCBI Taxonomy" id="33038"/>
    <lineage>
        <taxon>Bacteria</taxon>
        <taxon>Bacillati</taxon>
        <taxon>Bacillota</taxon>
        <taxon>Clostridia</taxon>
        <taxon>Lachnospirales</taxon>
        <taxon>Lachnospiraceae</taxon>
        <taxon>Mediterraneibacter</taxon>
    </lineage>
</organism>
<sequence length="79" mass="9198">MLQSEFGLNEIDEDFKKCVNDFEIRLQEFNQEVLEFNALAYLRRKKSDSNSNCSFGSVKTSHMVNVTVNEVCRSKKTTR</sequence>
<feature type="domain" description="DUF4435" evidence="1">
    <location>
        <begin position="2"/>
        <end position="73"/>
    </location>
</feature>
<comment type="caution">
    <text evidence="2">The sequence shown here is derived from an EMBL/GenBank/DDBJ whole genome shotgun (WGS) entry which is preliminary data.</text>
</comment>
<name>A0AAJ1AXR1_MEDGN</name>
<evidence type="ECO:0000313" key="3">
    <source>
        <dbReference type="Proteomes" id="UP001297422"/>
    </source>
</evidence>
<accession>A0AAJ1AXR1</accession>
<dbReference type="EMBL" id="JAJBNC010000011">
    <property type="protein sequence ID" value="MCB5493678.1"/>
    <property type="molecule type" value="Genomic_DNA"/>
</dbReference>
<dbReference type="Pfam" id="PF14491">
    <property type="entry name" value="DUF4435"/>
    <property type="match status" value="1"/>
</dbReference>
<evidence type="ECO:0000313" key="2">
    <source>
        <dbReference type="EMBL" id="MCB5493678.1"/>
    </source>
</evidence>